<dbReference type="NCBIfam" id="TIGR03361">
    <property type="entry name" value="VI_Rhs_Vgr"/>
    <property type="match status" value="1"/>
</dbReference>
<reference evidence="6" key="1">
    <citation type="submission" date="2022-12" db="EMBL/GenBank/DDBJ databases">
        <title>Marinomonas 15G1-11 sp. nov, isolated from marine algae.</title>
        <authorList>
            <person name="Butt M."/>
            <person name="Choi D.G."/>
            <person name="Kim J.M."/>
            <person name="Lee J.K."/>
            <person name="Baek J.H."/>
            <person name="Jeon C.O."/>
        </authorList>
    </citation>
    <scope>NUCLEOTIDE SEQUENCE</scope>
    <source>
        <strain evidence="6">15G1-11</strain>
    </source>
</reference>
<dbReference type="InterPro" id="IPR006531">
    <property type="entry name" value="Gp5/Vgr_OB"/>
</dbReference>
<dbReference type="Gene3D" id="3.55.50.10">
    <property type="entry name" value="Baseplate protein-like domains"/>
    <property type="match status" value="1"/>
</dbReference>
<gene>
    <name evidence="6" type="primary">tssI</name>
    <name evidence="6" type="ORF">O1D97_04140</name>
</gene>
<dbReference type="Gene3D" id="2.30.110.50">
    <property type="match status" value="1"/>
</dbReference>
<dbReference type="SUPFAM" id="SSF69349">
    <property type="entry name" value="Phage fibre proteins"/>
    <property type="match status" value="1"/>
</dbReference>
<dbReference type="PANTHER" id="PTHR32305">
    <property type="match status" value="1"/>
</dbReference>
<dbReference type="InterPro" id="IPR050708">
    <property type="entry name" value="T6SS_VgrG/RHS"/>
</dbReference>
<dbReference type="EMBL" id="JAPUBN010000011">
    <property type="protein sequence ID" value="MCZ2720853.1"/>
    <property type="molecule type" value="Genomic_DNA"/>
</dbReference>
<dbReference type="Gene3D" id="2.40.50.230">
    <property type="entry name" value="Gp5 N-terminal domain"/>
    <property type="match status" value="1"/>
</dbReference>
<evidence type="ECO:0000313" key="6">
    <source>
        <dbReference type="EMBL" id="MCZ2720853.1"/>
    </source>
</evidence>
<comment type="similarity">
    <text evidence="2">Belongs to the VgrG protein family.</text>
</comment>
<dbReference type="Proteomes" id="UP001149719">
    <property type="component" value="Unassembled WGS sequence"/>
</dbReference>
<evidence type="ECO:0000259" key="4">
    <source>
        <dbReference type="Pfam" id="PF04717"/>
    </source>
</evidence>
<keyword evidence="3" id="KW-0964">Secreted</keyword>
<comment type="caution">
    <text evidence="6">The sequence shown here is derived from an EMBL/GenBank/DDBJ whole genome shotgun (WGS) entry which is preliminary data.</text>
</comment>
<organism evidence="6 7">
    <name type="scientific">Marinomonas phaeophyticola</name>
    <dbReference type="NCBI Taxonomy" id="3004091"/>
    <lineage>
        <taxon>Bacteria</taxon>
        <taxon>Pseudomonadati</taxon>
        <taxon>Pseudomonadota</taxon>
        <taxon>Gammaproteobacteria</taxon>
        <taxon>Oceanospirillales</taxon>
        <taxon>Oceanospirillaceae</taxon>
        <taxon>Marinomonas</taxon>
    </lineage>
</organism>
<sequence>MNELINTENSNLVLKNSAGDTFVCEKLFINEKISDSTRIEAQILTTIGSANDWVGAEVECEIYDSLGQNRSVNRVFKGFVTSSKGLTQQIDSSYFGMSLVIEPWIRLLAFSKQCRVFQEQTVEDIVTSIFDELGFKGQYQVKSMPSTKREYCIQFGENDFEFVTRLLAEEGVHFYYGKDSDSSTLFLQDASKPFSQDNLVVLDHFAKSMGDYEITSKWETERNYHSASLEIANFDYNQSKLILSKEKSMNNAVSGNAKLKEYRYPVSSPTGKYSDLAAALVTIQKAQVESHHNRVYGETNSFDLAVGHYMEMSSHIDSSQEGSFLITEIDSTFELSGQQVLIKHVGFVCVPDTHTFYPSQKEKPVLHGLQTAVVSGKKDDEPACDDFGRVRIKFHWDSETGDKTSCWVRVAQAMAGNGYGFQFLPRTGHEVLVSFINGDPDQPVIVSSVYNSNHKPPYATANTTQTGFKTKQKGEANELRFDDKKDSESFYLHAAKDFSHDTVNDHTETIGGEKKTTVTKSITETADVNYSLTTKENITLKSDKDYSLDAKDSISDKSKTITLTATDKIKLVVGGSQIVMTDSKIEISSQNVDISGSSSLTLKGGSFSLKANPMDFKSDGNMNFTAGMNLTMKAGMDFSAKGLNATLQGDVKATVKGSAMAELSAGGQTTVKGAIVMVN</sequence>
<dbReference type="Pfam" id="PF05954">
    <property type="entry name" value="Phage_GPD"/>
    <property type="match status" value="1"/>
</dbReference>
<dbReference type="Pfam" id="PF22178">
    <property type="entry name" value="Gp5_trimer_C"/>
    <property type="match status" value="1"/>
</dbReference>
<evidence type="ECO:0000256" key="2">
    <source>
        <dbReference type="ARBA" id="ARBA00005558"/>
    </source>
</evidence>
<dbReference type="RefSeq" id="WP_269123069.1">
    <property type="nucleotide sequence ID" value="NZ_JAPUBN010000011.1"/>
</dbReference>
<dbReference type="NCBIfam" id="TIGR01646">
    <property type="entry name" value="vgr_GE"/>
    <property type="match status" value="1"/>
</dbReference>
<dbReference type="InterPro" id="IPR006533">
    <property type="entry name" value="T6SS_Vgr_RhsGE"/>
</dbReference>
<comment type="subcellular location">
    <subcellularLocation>
        <location evidence="1">Secreted</location>
    </subcellularLocation>
</comment>
<dbReference type="Gene3D" id="4.10.220.110">
    <property type="match status" value="1"/>
</dbReference>
<dbReference type="PANTHER" id="PTHR32305:SF15">
    <property type="entry name" value="PROTEIN RHSA-RELATED"/>
    <property type="match status" value="1"/>
</dbReference>
<dbReference type="Pfam" id="PF04717">
    <property type="entry name" value="Phage_base_V"/>
    <property type="match status" value="1"/>
</dbReference>
<evidence type="ECO:0000313" key="7">
    <source>
        <dbReference type="Proteomes" id="UP001149719"/>
    </source>
</evidence>
<dbReference type="InterPro" id="IPR017847">
    <property type="entry name" value="T6SS_RhsGE_Vgr_subset"/>
</dbReference>
<evidence type="ECO:0000256" key="1">
    <source>
        <dbReference type="ARBA" id="ARBA00004613"/>
    </source>
</evidence>
<name>A0ABT4JR90_9GAMM</name>
<dbReference type="InterPro" id="IPR037026">
    <property type="entry name" value="Vgr_OB-fold_dom_sf"/>
</dbReference>
<dbReference type="InterPro" id="IPR054030">
    <property type="entry name" value="Gp5_Vgr_C"/>
</dbReference>
<evidence type="ECO:0000256" key="3">
    <source>
        <dbReference type="ARBA" id="ARBA00022525"/>
    </source>
</evidence>
<feature type="domain" description="Gp5/Type VI secretion system Vgr protein OB-fold" evidence="4">
    <location>
        <begin position="387"/>
        <end position="450"/>
    </location>
</feature>
<accession>A0ABT4JR90</accession>
<evidence type="ECO:0000259" key="5">
    <source>
        <dbReference type="Pfam" id="PF22178"/>
    </source>
</evidence>
<dbReference type="SUPFAM" id="SSF69255">
    <property type="entry name" value="gp5 N-terminal domain-like"/>
    <property type="match status" value="1"/>
</dbReference>
<dbReference type="SUPFAM" id="SSF69279">
    <property type="entry name" value="Phage tail proteins"/>
    <property type="match status" value="2"/>
</dbReference>
<proteinExistence type="inferred from homology"/>
<keyword evidence="7" id="KW-1185">Reference proteome</keyword>
<protein>
    <submittedName>
        <fullName evidence="6">Type VI secretion system tip protein TssI/VgrG</fullName>
    </submittedName>
</protein>
<feature type="domain" description="Gp5/Type VI secretion system Vgr C-terminal trimerisation" evidence="5">
    <location>
        <begin position="470"/>
        <end position="552"/>
    </location>
</feature>